<accession>A0A931NFA3</accession>
<dbReference type="RefSeq" id="WP_198100926.1">
    <property type="nucleotide sequence ID" value="NZ_JAEDAL010000004.1"/>
</dbReference>
<evidence type="ECO:0008006" key="3">
    <source>
        <dbReference type="Google" id="ProtNLM"/>
    </source>
</evidence>
<sequence>MSATAGPVVLCLDGFNTELLNEALAAGHLPQLRRIQEAGQTLTLVHQKQFRNERCWEIFLTGTDQPHCGSSFDPARYAYFNESPQRGAATLQPPFYAQADLRVCTFDLLGPLVPGLPGLQLSGWGSELNAAAALSDPPGLMDEMLQRHGADPKLVTSMAVRDPRTGAPERSYRMPNLYDPVGTARFASNLVEAVQRRTAILLDLLQRGPWDLVLAAIVEGHSANHALWHWQRPHPAADAADAERGAVMRVMQAIDASIGQVRAALAPGQPLAVLTLDHTVANTMDLPTMAFLPEWLLRWNFPGRVALVGGEPAGAPPVWPADRHWKEVIWGQCSPWGRAHLSSPQDLEAQGEALSWNPARWYQPLWPQMKVFALPSVSDGYVRLNVQGREANGQVAPADYDATLAQLEQGLRGLRDGRTGQPLVQRLQRTRRAPHEHPELPPDLIVCWAGETPTDRAECPLLGRLGPLPFFRSGGHVAHGTEVLNPAYGLNLPGPWAEGERLDLAAFGSRLMAQLRAARQAEAMP</sequence>
<dbReference type="Gene3D" id="3.40.720.10">
    <property type="entry name" value="Alkaline Phosphatase, subunit A"/>
    <property type="match status" value="1"/>
</dbReference>
<dbReference type="SUPFAM" id="SSF53649">
    <property type="entry name" value="Alkaline phosphatase-like"/>
    <property type="match status" value="1"/>
</dbReference>
<keyword evidence="2" id="KW-1185">Reference proteome</keyword>
<organism evidence="1 2">
    <name type="scientific">Inhella gelatinilytica</name>
    <dbReference type="NCBI Taxonomy" id="2795030"/>
    <lineage>
        <taxon>Bacteria</taxon>
        <taxon>Pseudomonadati</taxon>
        <taxon>Pseudomonadota</taxon>
        <taxon>Betaproteobacteria</taxon>
        <taxon>Burkholderiales</taxon>
        <taxon>Sphaerotilaceae</taxon>
        <taxon>Inhella</taxon>
    </lineage>
</organism>
<proteinExistence type="predicted"/>
<dbReference type="InterPro" id="IPR017850">
    <property type="entry name" value="Alkaline_phosphatase_core_sf"/>
</dbReference>
<gene>
    <name evidence="1" type="ORF">I7X43_10745</name>
</gene>
<name>A0A931NFA3_9BURK</name>
<dbReference type="AlphaFoldDB" id="A0A931NFA3"/>
<evidence type="ECO:0000313" key="1">
    <source>
        <dbReference type="EMBL" id="MBH9553326.1"/>
    </source>
</evidence>
<comment type="caution">
    <text evidence="1">The sequence shown here is derived from an EMBL/GenBank/DDBJ whole genome shotgun (WGS) entry which is preliminary data.</text>
</comment>
<evidence type="ECO:0000313" key="2">
    <source>
        <dbReference type="Proteomes" id="UP000620139"/>
    </source>
</evidence>
<protein>
    <recommendedName>
        <fullName evidence="3">Type I phosphodiesterase/nucleotide pyrophosphatase</fullName>
    </recommendedName>
</protein>
<dbReference type="Proteomes" id="UP000620139">
    <property type="component" value="Unassembled WGS sequence"/>
</dbReference>
<reference evidence="1" key="1">
    <citation type="submission" date="2020-12" db="EMBL/GenBank/DDBJ databases">
        <title>The genome sequence of Inhella sp. 4Y17.</title>
        <authorList>
            <person name="Liu Y."/>
        </authorList>
    </citation>
    <scope>NUCLEOTIDE SEQUENCE</scope>
    <source>
        <strain evidence="1">4Y10</strain>
    </source>
</reference>
<dbReference type="EMBL" id="JAEDAL010000004">
    <property type="protein sequence ID" value="MBH9553326.1"/>
    <property type="molecule type" value="Genomic_DNA"/>
</dbReference>